<dbReference type="AlphaFoldDB" id="Q3JGH8"/>
<dbReference type="PRINTS" id="PR00080">
    <property type="entry name" value="SDRFAMILY"/>
</dbReference>
<dbReference type="PANTHER" id="PTHR43391:SF12">
    <property type="entry name" value="OXIDOREDUCTASE EPHD-RELATED"/>
    <property type="match status" value="1"/>
</dbReference>
<dbReference type="EnsemblBacteria" id="ABA52519">
    <property type="protein sequence ID" value="ABA52519"/>
    <property type="gene ID" value="BURPS1710b_A2174"/>
</dbReference>
<name>Q3JGH8_BURP1</name>
<dbReference type="PANTHER" id="PTHR43391">
    <property type="entry name" value="RETINOL DEHYDROGENASE-RELATED"/>
    <property type="match status" value="1"/>
</dbReference>
<dbReference type="FunFam" id="3.40.50.720:FF:000084">
    <property type="entry name" value="Short-chain dehydrogenase reductase"/>
    <property type="match status" value="1"/>
</dbReference>
<sequence length="939" mass="102649">MSHLLAQCNDGRHPRPAPPLRTTNKGRRRHGRASAAGSPHRRAGLVPLRSTARVPLRRDGRRHAVSGHHRKTGRPTDDRMGAGSRRARLAAQAVRVVRRSHRVRGLLGPQAPGRLQSRVLSEQSRARARHAGDPRRRARRRRHRRRRRLRDLPRPQPDPRAIAGRPDRAPRHDREARQGTPHARRGRAGSGRAVSPPGRRAATQGVSVQGARASRREAAQAVEAALRRALRPELDAQPAARASARGQGTGLVAALVDRRALRSRADARPLGGRAASRLRRRRREVRGTARHHRRRRVLARRRSAARASLAGARGEQGARARTGRVTASAARLSIPPLRHADITMQPLSDEAPLALFESVHTETAVAAGDVTLAAKTWGDASRPAVVLVHGYPDNSEVWRRVAPLLAKSYYVIAYDVRGAGLSTKPARTADYRLERLVDDFAAVIDALAPNRAVHVVGHDWGSIQGWEFVTEPRLAGRILSYTSCSGPNLDHVGYWLRQQLARPSPASIKRLAGQLVRSWYVYLFHLPLIPELNWRLWLGRAWPALMRRLEHTDVGVRPTQTEDGVHGVRLYRANFLRRVLAPRERYAHAPVQVVVPLRDKFVSPALSADIARWVPTYYRREVAERHWLPMSEPARFAALAQELIEAVETGVQPPALAHARRRSGTGPFVGKRVVITGAGSGIGRCAAVEFAKQGASIVAVDIDEQAAERTALLVRLLGAQADVRRVDVGSADDMEALANWVGDELGGADVVVNNAGIGMAGGILDTSAAHWERILRVNLWGVIHGSRLFAKQMAARGAGGHIVNTASAAAFGPSRDLPAYATTKAAVLMLSECMRAELADHGIGVTAVCPGFAETGIMASTQYAGAKSDQDEARLRKRATKLYQMRGLKPETVAKAMVDGVLQNQPVVAIGAEAHAMRFVGRFAPWLGRLIARVSMASH</sequence>
<protein>
    <submittedName>
        <fullName evidence="5">Putative oxidoreductase</fullName>
    </submittedName>
</protein>
<dbReference type="PROSITE" id="PS00061">
    <property type="entry name" value="ADH_SHORT"/>
    <property type="match status" value="1"/>
</dbReference>
<dbReference type="InterPro" id="IPR002347">
    <property type="entry name" value="SDR_fam"/>
</dbReference>
<dbReference type="InterPro" id="IPR029058">
    <property type="entry name" value="AB_hydrolase_fold"/>
</dbReference>
<dbReference type="Gene3D" id="3.40.50.720">
    <property type="entry name" value="NAD(P)-binding Rossmann-like Domain"/>
    <property type="match status" value="1"/>
</dbReference>
<dbReference type="InterPro" id="IPR000073">
    <property type="entry name" value="AB_hydrolase_1"/>
</dbReference>
<accession>Q3JGH8</accession>
<dbReference type="EMBL" id="CP000125">
    <property type="protein sequence ID" value="ABA52519.1"/>
    <property type="molecule type" value="Genomic_DNA"/>
</dbReference>
<gene>
    <name evidence="5" type="ordered locus">BURPS1710b_A2174</name>
</gene>
<dbReference type="GO" id="GO:0016491">
    <property type="term" value="F:oxidoreductase activity"/>
    <property type="evidence" value="ECO:0007669"/>
    <property type="project" value="UniProtKB-KW"/>
</dbReference>
<dbReference type="Proteomes" id="UP000002700">
    <property type="component" value="Chromosome II"/>
</dbReference>
<evidence type="ECO:0000313" key="5">
    <source>
        <dbReference type="EMBL" id="ABA52519.1"/>
    </source>
</evidence>
<evidence type="ECO:0000313" key="6">
    <source>
        <dbReference type="Proteomes" id="UP000002700"/>
    </source>
</evidence>
<dbReference type="InterPro" id="IPR020904">
    <property type="entry name" value="Sc_DH/Rdtase_CS"/>
</dbReference>
<dbReference type="SUPFAM" id="SSF51735">
    <property type="entry name" value="NAD(P)-binding Rossmann-fold domains"/>
    <property type="match status" value="1"/>
</dbReference>
<dbReference type="SUPFAM" id="SSF53474">
    <property type="entry name" value="alpha/beta-Hydrolases"/>
    <property type="match status" value="1"/>
</dbReference>
<feature type="compositionally biased region" description="Low complexity" evidence="3">
    <location>
        <begin position="305"/>
        <end position="324"/>
    </location>
</feature>
<evidence type="ECO:0000256" key="1">
    <source>
        <dbReference type="ARBA" id="ARBA00006484"/>
    </source>
</evidence>
<dbReference type="Pfam" id="PF00106">
    <property type="entry name" value="adh_short"/>
    <property type="match status" value="1"/>
</dbReference>
<proteinExistence type="inferred from homology"/>
<feature type="region of interest" description="Disordered" evidence="3">
    <location>
        <begin position="1"/>
        <end position="88"/>
    </location>
</feature>
<evidence type="ECO:0000259" key="4">
    <source>
        <dbReference type="Pfam" id="PF00561"/>
    </source>
</evidence>
<keyword evidence="2" id="KW-0560">Oxidoreductase</keyword>
<dbReference type="NCBIfam" id="NF004514">
    <property type="entry name" value="PRK05855.1"/>
    <property type="match status" value="1"/>
</dbReference>
<feature type="compositionally biased region" description="Basic residues" evidence="3">
    <location>
        <begin position="59"/>
        <end position="73"/>
    </location>
</feature>
<dbReference type="PRINTS" id="PR00081">
    <property type="entry name" value="GDHRDH"/>
</dbReference>
<dbReference type="HOGENOM" id="CLU_312327_0_0_4"/>
<feature type="compositionally biased region" description="Basic and acidic residues" evidence="3">
    <location>
        <begin position="165"/>
        <end position="177"/>
    </location>
</feature>
<feature type="compositionally biased region" description="Basic residues" evidence="3">
    <location>
        <begin position="136"/>
        <end position="149"/>
    </location>
</feature>
<feature type="compositionally biased region" description="Basic residues" evidence="3">
    <location>
        <begin position="276"/>
        <end position="304"/>
    </location>
</feature>
<feature type="region of interest" description="Disordered" evidence="3">
    <location>
        <begin position="104"/>
        <end position="214"/>
    </location>
</feature>
<dbReference type="Pfam" id="PF00561">
    <property type="entry name" value="Abhydrolase_1"/>
    <property type="match status" value="1"/>
</dbReference>
<dbReference type="InterPro" id="IPR036291">
    <property type="entry name" value="NAD(P)-bd_dom_sf"/>
</dbReference>
<comment type="similarity">
    <text evidence="1">Belongs to the short-chain dehydrogenases/reductases (SDR) family.</text>
</comment>
<dbReference type="Gene3D" id="3.40.50.1820">
    <property type="entry name" value="alpha/beta hydrolase"/>
    <property type="match status" value="1"/>
</dbReference>
<evidence type="ECO:0000256" key="2">
    <source>
        <dbReference type="ARBA" id="ARBA00023002"/>
    </source>
</evidence>
<dbReference type="KEGG" id="bpm:BURPS1710b_A2174"/>
<dbReference type="CDD" id="cd05233">
    <property type="entry name" value="SDR_c"/>
    <property type="match status" value="1"/>
</dbReference>
<reference evidence="5 6" key="1">
    <citation type="submission" date="2005-09" db="EMBL/GenBank/DDBJ databases">
        <authorList>
            <person name="Woods D.E."/>
            <person name="Nierman W.C."/>
        </authorList>
    </citation>
    <scope>NUCLEOTIDE SEQUENCE [LARGE SCALE GENOMIC DNA]</scope>
    <source>
        <strain evidence="5 6">1710b</strain>
    </source>
</reference>
<feature type="region of interest" description="Disordered" evidence="3">
    <location>
        <begin position="270"/>
        <end position="326"/>
    </location>
</feature>
<evidence type="ECO:0000256" key="3">
    <source>
        <dbReference type="SAM" id="MobiDB-lite"/>
    </source>
</evidence>
<dbReference type="ESTHER" id="burps-q63mn8">
    <property type="family name" value="Epoxide_hydrolase"/>
</dbReference>
<organism evidence="5 6">
    <name type="scientific">Burkholderia pseudomallei (strain 1710b)</name>
    <dbReference type="NCBI Taxonomy" id="320372"/>
    <lineage>
        <taxon>Bacteria</taxon>
        <taxon>Pseudomonadati</taxon>
        <taxon>Pseudomonadota</taxon>
        <taxon>Betaproteobacteria</taxon>
        <taxon>Burkholderiales</taxon>
        <taxon>Burkholderiaceae</taxon>
        <taxon>Burkholderia</taxon>
        <taxon>pseudomallei group</taxon>
    </lineage>
</organism>
<feature type="domain" description="AB hydrolase-1" evidence="4">
    <location>
        <begin position="383"/>
        <end position="633"/>
    </location>
</feature>